<comment type="similarity">
    <text evidence="2">Belongs to the LDLR family.</text>
</comment>
<dbReference type="InterPro" id="IPR002172">
    <property type="entry name" value="LDrepeatLR_classA_rpt"/>
</dbReference>
<evidence type="ECO:0000256" key="13">
    <source>
        <dbReference type="PROSITE-ProRule" id="PRU00124"/>
    </source>
</evidence>
<evidence type="ECO:0000256" key="5">
    <source>
        <dbReference type="ARBA" id="ARBA00022692"/>
    </source>
</evidence>
<feature type="domain" description="EGF-like" evidence="19">
    <location>
        <begin position="246"/>
        <end position="281"/>
    </location>
</feature>
<reference evidence="20 21" key="1">
    <citation type="submission" date="2020-11" db="EMBL/GenBank/DDBJ databases">
        <authorList>
            <person name="Wallbank WR R."/>
            <person name="Pardo Diaz C."/>
            <person name="Kozak K."/>
            <person name="Martin S."/>
            <person name="Jiggins C."/>
            <person name="Moest M."/>
            <person name="Warren A I."/>
            <person name="Generalovic N T."/>
            <person name="Byers J.R.P. K."/>
            <person name="Montejo-Kovacevich G."/>
            <person name="Yen C E."/>
        </authorList>
    </citation>
    <scope>NUCLEOTIDE SEQUENCE [LARGE SCALE GENOMIC DNA]</scope>
</reference>
<keyword evidence="10 13" id="KW-1015">Disulfide bond</keyword>
<feature type="disulfide bond" evidence="13">
    <location>
        <begin position="960"/>
        <end position="975"/>
    </location>
</feature>
<dbReference type="SUPFAM" id="SSF57424">
    <property type="entry name" value="LDL receptor-like module"/>
    <property type="match status" value="13"/>
</dbReference>
<evidence type="ECO:0000256" key="10">
    <source>
        <dbReference type="ARBA" id="ARBA00023157"/>
    </source>
</evidence>
<feature type="domain" description="EGF-like" evidence="19">
    <location>
        <begin position="1639"/>
        <end position="1673"/>
    </location>
</feature>
<keyword evidence="7" id="KW-0677">Repeat</keyword>
<feature type="repeat" description="LDL-receptor class B" evidence="14">
    <location>
        <begin position="497"/>
        <end position="539"/>
    </location>
</feature>
<evidence type="ECO:0000313" key="20">
    <source>
        <dbReference type="EMBL" id="CAD7077721.1"/>
    </source>
</evidence>
<feature type="disulfide bond" evidence="13">
    <location>
        <begin position="1027"/>
        <end position="1039"/>
    </location>
</feature>
<dbReference type="InterPro" id="IPR036055">
    <property type="entry name" value="LDL_receptor-like_sf"/>
</dbReference>
<keyword evidence="12" id="KW-0325">Glycoprotein</keyword>
<evidence type="ECO:0000256" key="8">
    <source>
        <dbReference type="ARBA" id="ARBA00022989"/>
    </source>
</evidence>
<feature type="domain" description="EGF-like" evidence="19">
    <location>
        <begin position="1288"/>
        <end position="1323"/>
    </location>
</feature>
<feature type="repeat" description="LDL-receptor class B" evidence="14">
    <location>
        <begin position="453"/>
        <end position="496"/>
    </location>
</feature>
<feature type="domain" description="EGF-like" evidence="19">
    <location>
        <begin position="1327"/>
        <end position="1363"/>
    </location>
</feature>
<dbReference type="PROSITE" id="PS01209">
    <property type="entry name" value="LDLRA_1"/>
    <property type="match status" value="7"/>
</dbReference>
<feature type="domain" description="EGF-like" evidence="19">
    <location>
        <begin position="900"/>
        <end position="939"/>
    </location>
</feature>
<dbReference type="SMART" id="SM00192">
    <property type="entry name" value="LDLa"/>
    <property type="match status" value="13"/>
</dbReference>
<dbReference type="SMART" id="SM00135">
    <property type="entry name" value="LY"/>
    <property type="match status" value="10"/>
</dbReference>
<dbReference type="PANTHER" id="PTHR22722:SF14">
    <property type="entry name" value="MEGALIN, ISOFORM A"/>
    <property type="match status" value="1"/>
</dbReference>
<accession>A0A7R8YLN4</accession>
<feature type="domain" description="EGF-like calcium-binding" evidence="18">
    <location>
        <begin position="1324"/>
        <end position="1363"/>
    </location>
</feature>
<dbReference type="CDD" id="cd00112">
    <property type="entry name" value="LDLa"/>
    <property type="match status" value="11"/>
</dbReference>
<dbReference type="SUPFAM" id="SSF63825">
    <property type="entry name" value="YWTD domain"/>
    <property type="match status" value="3"/>
</dbReference>
<dbReference type="InParanoid" id="A0A7R8YLN4"/>
<feature type="disulfide bond" evidence="13">
    <location>
        <begin position="1068"/>
        <end position="1080"/>
    </location>
</feature>
<feature type="disulfide bond" evidence="13">
    <location>
        <begin position="1182"/>
        <end position="1197"/>
    </location>
</feature>
<feature type="domain" description="EGF-like calcium-binding" evidence="18">
    <location>
        <begin position="1289"/>
        <end position="1323"/>
    </location>
</feature>
<evidence type="ECO:0000256" key="9">
    <source>
        <dbReference type="ARBA" id="ARBA00023136"/>
    </source>
</evidence>
<dbReference type="SMR" id="A0A7R8YLN4"/>
<dbReference type="InterPro" id="IPR001881">
    <property type="entry name" value="EGF-like_Ca-bd_dom"/>
</dbReference>
<dbReference type="GO" id="GO:0005509">
    <property type="term" value="F:calcium ion binding"/>
    <property type="evidence" value="ECO:0007669"/>
    <property type="project" value="InterPro"/>
</dbReference>
<dbReference type="FunFam" id="4.10.400.10:FF:000002">
    <property type="entry name" value="Low-density lipoprotein receptor-related protein 1"/>
    <property type="match status" value="1"/>
</dbReference>
<dbReference type="Gene3D" id="2.120.10.30">
    <property type="entry name" value="TolB, C-terminal domain"/>
    <property type="match status" value="3"/>
</dbReference>
<feature type="domain" description="EGF-like" evidence="19">
    <location>
        <begin position="285"/>
        <end position="321"/>
    </location>
</feature>
<dbReference type="OrthoDB" id="8831087at2759"/>
<dbReference type="InterPro" id="IPR018097">
    <property type="entry name" value="EGF_Ca-bd_CS"/>
</dbReference>
<evidence type="ECO:0000256" key="7">
    <source>
        <dbReference type="ARBA" id="ARBA00022737"/>
    </source>
</evidence>
<feature type="compositionally biased region" description="Basic and acidic residues" evidence="15">
    <location>
        <begin position="1770"/>
        <end position="1784"/>
    </location>
</feature>
<feature type="disulfide bond" evidence="13">
    <location>
        <begin position="1250"/>
        <end position="1262"/>
    </location>
</feature>
<keyword evidence="9 16" id="KW-0472">Membrane</keyword>
<dbReference type="PROSITE" id="PS51120">
    <property type="entry name" value="LDLRB"/>
    <property type="match status" value="3"/>
</dbReference>
<feature type="compositionally biased region" description="Polar residues" evidence="15">
    <location>
        <begin position="1750"/>
        <end position="1760"/>
    </location>
</feature>
<feature type="disulfide bond" evidence="13">
    <location>
        <begin position="1220"/>
        <end position="1235"/>
    </location>
</feature>
<evidence type="ECO:0000259" key="18">
    <source>
        <dbReference type="SMART" id="SM00179"/>
    </source>
</evidence>
<dbReference type="InterPro" id="IPR000742">
    <property type="entry name" value="EGF"/>
</dbReference>
<feature type="disulfide bond" evidence="13">
    <location>
        <begin position="183"/>
        <end position="198"/>
    </location>
</feature>
<keyword evidence="5 16" id="KW-0812">Transmembrane</keyword>
<dbReference type="PROSITE" id="PS01187">
    <property type="entry name" value="EGF_CA"/>
    <property type="match status" value="2"/>
</dbReference>
<keyword evidence="6 17" id="KW-0732">Signal</keyword>
<feature type="disulfide bond" evidence="13">
    <location>
        <begin position="1127"/>
        <end position="1142"/>
    </location>
</feature>
<dbReference type="SMART" id="SM00181">
    <property type="entry name" value="EGF"/>
    <property type="match status" value="7"/>
</dbReference>
<evidence type="ECO:0000259" key="19">
    <source>
        <dbReference type="SMART" id="SM00181"/>
    </source>
</evidence>
<gene>
    <name evidence="20" type="ORF">HERILL_LOCUS1043</name>
</gene>
<feature type="signal peptide" evidence="17">
    <location>
        <begin position="1"/>
        <end position="32"/>
    </location>
</feature>
<protein>
    <recommendedName>
        <fullName evidence="22">Vitellogenin receptor</fullName>
    </recommendedName>
</protein>
<dbReference type="InterPro" id="IPR049883">
    <property type="entry name" value="NOTCH1_EGF-like"/>
</dbReference>
<dbReference type="Pfam" id="PF07645">
    <property type="entry name" value="EGF_CA"/>
    <property type="match status" value="1"/>
</dbReference>
<proteinExistence type="inferred from homology"/>
<keyword evidence="3" id="KW-0245">EGF-like domain</keyword>
<dbReference type="InterPro" id="IPR009030">
    <property type="entry name" value="Growth_fac_rcpt_cys_sf"/>
</dbReference>
<dbReference type="Proteomes" id="UP000594454">
    <property type="component" value="Chromosome 1"/>
</dbReference>
<evidence type="ECO:0000256" key="14">
    <source>
        <dbReference type="PROSITE-ProRule" id="PRU00461"/>
    </source>
</evidence>
<dbReference type="GO" id="GO:0016324">
    <property type="term" value="C:apical plasma membrane"/>
    <property type="evidence" value="ECO:0007669"/>
    <property type="project" value="TreeGrafter"/>
</dbReference>
<keyword evidence="8 16" id="KW-1133">Transmembrane helix</keyword>
<dbReference type="InterPro" id="IPR026823">
    <property type="entry name" value="cEGF"/>
</dbReference>
<feature type="disulfide bond" evidence="13">
    <location>
        <begin position="1034"/>
        <end position="1052"/>
    </location>
</feature>
<dbReference type="SUPFAM" id="SSF57184">
    <property type="entry name" value="Growth factor receptor domain"/>
    <property type="match status" value="1"/>
</dbReference>
<evidence type="ECO:0000256" key="17">
    <source>
        <dbReference type="SAM" id="SignalP"/>
    </source>
</evidence>
<sequence>MYTGLSLRQVIMSFIRVFFVLSVVLVYQAVSGKVCDDSNEFRCKDGSCISVDNVCNGRVDCLDHSDELNCVDKTCLNPEWFLCADNRTCLSHKFVCDGHENCPIGDDEKGCGTVPEKRPGAHCSKYEYTCDDKTCIALGLQCDGKKDCADGSDESSGCGKLEKDCPGYFCKNKKCLTDPAWVCDDQDDCGDGSDEDGCLSHCKLENDQFHCVGDSTCIPLDKVCDGKLDCKDKTDEHHLCSNSTESCKKLGCPEKCHVLPTGPVCICKDGYQFNDTSKQCEDIDECTIYGICDHGCVNTKGSYYCTCEKKFKLNRDKKSCVAQDGDPLMLYTTQKTVVGVNLRSRHFYQVAQFLSQVIGVTYDGMYIYWTDINQNEESIERANIDGSKREVLFTVGLETPEDIAIDWYTGNLYFTDNSNKHMAVCSNHGHYCMILIQYEMDQPRGVVVDPPKGKLYWSDWGAKPHIGRSSMDGTNVETFIKTDIHWPNGLCLDTPNERLYWVDAKFGKIQSIKLDGTDRRVVLEKVPKHPYEIAIFENRLYWSDWGTSSIHSCDKFNGKNHEVIIKDRKIYDIHIYHPALMQKGNHSCLNHHCSHMCLLNDEGSFTCACPEGSMLEVDMRTCREFEKKQKLFLGVSNYLVILEHTKFGRHKIGDGIPFDFYIHKMAYNSVNGTVFIADNVQRIIYEVNVNNRKVTRLVTKGVENVTSLSFDSLSHNLYWTDSSLQTIEVISLQNRQRAIVHRYSGDVVPLALMILPEVGKLIIALRSGINTQIDYISMHGHRQHHHFAEDSIGYGEIQFVVDPKSQTVFWLDSDEDKIEFTDYDGSIRHLFRTFLHNPVSMALLNEDVIWTSLGTRDIYWTHRSNLASVKKFTIEKLPYMSVPDVIPIVASSPQLILDHPCLHDNGGCSHVCIAAGKKSVYCLCPAGLVYKDHQNKTCIELLDCEFRCNSGECTTMSRRCNGHKDCVDGSDEADCNKKKGVTCKLNEFTCHNEQQCIKQDLRCDKHPDCEDKSDEENCEHYDHATKCHRMQFVCDNGRCIDPLSLCDGTDDCGDNTDETSICKSGNYCGPDMFRCTSGQCIPKQWECDGHLDCKSGSDEHDKCPPKSCPSGTFRCVHGMCIDKSLKCNGHNDCGDYSDEIDCDPKRKPNNTCGNSTDHLEGDPTMFQCTSDPKICLVNSAKCNGTSECPRGEDEADCHGCRHDEFQCVGTDVCILKEFRCDHEKDCEDGSDELHCDNYNATDVHNFAMACHEGMFDCKDGTCIDSLRVCDGVRDCSEGEDELSACQTSCLNHHCEHICKPSPYGAVCGCHPGYRLSGNKKMCEDINECVEEHPCAQRCENNPGSFMCRCYPDFLLWSDKIKCKSIERGHYLLFSSFNELRKLSENPSTLEVLYKSNDSVFTGLDANVRQNKVYFTMKDTGSLFEYDLGSKKVRFISDVGNPKKVAVDWITNNVYYIDDSIRHSINVCHFSDKSACARVIKFKRRDTVKTLAVDATNKHLFYSVMEYVTATRPRTVIFRSELDGTRPKMLTNTAIDVSAIETDPYKRILYYTDLHSKSLRSISYEGDDPRVLIKHERAIIYPSGLSIYENTAFVINMGSPEGLWCPLYGRKPCRALSLNVYNAEDVVIVAPSRQKAGENSCESNKCSLICVQAKLGAKCLCQDGHYVQPGEKCPEGELPGAGHRYASNMNTEESENDHKSSASHSTTLTVCLTIMILILVALLGYLVYRKRTGRGNFKINLNFHNPLVRPQGSNGKSQVKSSRPAMSFSKGKTEMALDSRKDTYRSARSVVGEDSDCESMRDLENFDENPRARLVL</sequence>
<dbReference type="Pfam" id="PF12662">
    <property type="entry name" value="cEGF"/>
    <property type="match status" value="1"/>
</dbReference>
<dbReference type="InterPro" id="IPR023415">
    <property type="entry name" value="LDLR_class-A_CS"/>
</dbReference>
<dbReference type="GO" id="GO:0006898">
    <property type="term" value="P:receptor-mediated endocytosis"/>
    <property type="evidence" value="ECO:0007669"/>
    <property type="project" value="TreeGrafter"/>
</dbReference>
<comment type="caution">
    <text evidence="13">Lacks conserved residue(s) required for the propagation of feature annotation.</text>
</comment>
<feature type="disulfide bond" evidence="13">
    <location>
        <begin position="1075"/>
        <end position="1093"/>
    </location>
</feature>
<feature type="disulfide bond" evidence="13">
    <location>
        <begin position="948"/>
        <end position="966"/>
    </location>
</feature>
<dbReference type="Gene3D" id="4.10.400.10">
    <property type="entry name" value="Low-density Lipoprotein Receptor"/>
    <property type="match status" value="13"/>
</dbReference>
<organism evidence="20 21">
    <name type="scientific">Hermetia illucens</name>
    <name type="common">Black soldier fly</name>
    <dbReference type="NCBI Taxonomy" id="343691"/>
    <lineage>
        <taxon>Eukaryota</taxon>
        <taxon>Metazoa</taxon>
        <taxon>Ecdysozoa</taxon>
        <taxon>Arthropoda</taxon>
        <taxon>Hexapoda</taxon>
        <taxon>Insecta</taxon>
        <taxon>Pterygota</taxon>
        <taxon>Neoptera</taxon>
        <taxon>Endopterygota</taxon>
        <taxon>Diptera</taxon>
        <taxon>Brachycera</taxon>
        <taxon>Stratiomyomorpha</taxon>
        <taxon>Stratiomyidae</taxon>
        <taxon>Hermetiinae</taxon>
        <taxon>Hermetia</taxon>
    </lineage>
</organism>
<feature type="disulfide bond" evidence="13">
    <location>
        <begin position="55"/>
        <end position="70"/>
    </location>
</feature>
<dbReference type="Pfam" id="PF00058">
    <property type="entry name" value="Ldl_recept_b"/>
    <property type="match status" value="3"/>
</dbReference>
<evidence type="ECO:0000256" key="4">
    <source>
        <dbReference type="ARBA" id="ARBA00022583"/>
    </source>
</evidence>
<dbReference type="CDD" id="cd00054">
    <property type="entry name" value="EGF_CA"/>
    <property type="match status" value="1"/>
</dbReference>
<feature type="disulfide bond" evidence="13">
    <location>
        <begin position="123"/>
        <end position="135"/>
    </location>
</feature>
<feature type="disulfide bond" evidence="13">
    <location>
        <begin position="1257"/>
        <end position="1275"/>
    </location>
</feature>
<dbReference type="InterPro" id="IPR051221">
    <property type="entry name" value="LDLR-related"/>
</dbReference>
<feature type="chain" id="PRO_5031125289" description="Vitellogenin receptor" evidence="17">
    <location>
        <begin position="33"/>
        <end position="1815"/>
    </location>
</feature>
<dbReference type="GO" id="GO:0043235">
    <property type="term" value="C:receptor complex"/>
    <property type="evidence" value="ECO:0007669"/>
    <property type="project" value="TreeGrafter"/>
</dbReference>
<feature type="repeat" description="LDL-receptor class B" evidence="14">
    <location>
        <begin position="365"/>
        <end position="409"/>
    </location>
</feature>
<dbReference type="EMBL" id="LR899009">
    <property type="protein sequence ID" value="CAD7077721.1"/>
    <property type="molecule type" value="Genomic_DNA"/>
</dbReference>
<feature type="transmembrane region" description="Helical" evidence="16">
    <location>
        <begin position="1706"/>
        <end position="1727"/>
    </location>
</feature>
<dbReference type="FunFam" id="2.120.10.30:FF:000241">
    <property type="entry name" value="Low-density lipoprotein receptor-related protein 6"/>
    <property type="match status" value="1"/>
</dbReference>
<evidence type="ECO:0000256" key="3">
    <source>
        <dbReference type="ARBA" id="ARBA00022536"/>
    </source>
</evidence>
<dbReference type="FunCoup" id="A0A7R8YLN4">
    <property type="interactions" value="2"/>
</dbReference>
<feature type="region of interest" description="Disordered" evidence="15">
    <location>
        <begin position="1748"/>
        <end position="1784"/>
    </location>
</feature>
<evidence type="ECO:0000256" key="12">
    <source>
        <dbReference type="ARBA" id="ARBA00023180"/>
    </source>
</evidence>
<evidence type="ECO:0000256" key="6">
    <source>
        <dbReference type="ARBA" id="ARBA00022729"/>
    </source>
</evidence>
<evidence type="ECO:0008006" key="22">
    <source>
        <dbReference type="Google" id="ProtNLM"/>
    </source>
</evidence>
<dbReference type="Pfam" id="PF00057">
    <property type="entry name" value="Ldl_recept_a"/>
    <property type="match status" value="10"/>
</dbReference>
<comment type="subcellular location">
    <subcellularLocation>
        <location evidence="1">Membrane</location>
        <topology evidence="1">Single-pass type I membrane protein</topology>
    </subcellularLocation>
</comment>
<evidence type="ECO:0000256" key="11">
    <source>
        <dbReference type="ARBA" id="ARBA00023170"/>
    </source>
</evidence>
<evidence type="ECO:0000313" key="21">
    <source>
        <dbReference type="Proteomes" id="UP000594454"/>
    </source>
</evidence>
<feature type="domain" description="EGF-like calcium-binding" evidence="18">
    <location>
        <begin position="588"/>
        <end position="623"/>
    </location>
</feature>
<dbReference type="FunFam" id="4.10.400.10:FF:000065">
    <property type="entry name" value="Transmembrane protease serine 7"/>
    <property type="match status" value="1"/>
</dbReference>
<evidence type="ECO:0000256" key="1">
    <source>
        <dbReference type="ARBA" id="ARBA00004479"/>
    </source>
</evidence>
<dbReference type="FunFam" id="2.10.25.10:FF:000009">
    <property type="entry name" value="Low-density lipoprotein receptor isoform 1"/>
    <property type="match status" value="2"/>
</dbReference>
<keyword evidence="11" id="KW-0675">Receptor</keyword>
<feature type="disulfide bond" evidence="13">
    <location>
        <begin position="1108"/>
        <end position="1120"/>
    </location>
</feature>
<evidence type="ECO:0000256" key="15">
    <source>
        <dbReference type="SAM" id="MobiDB-lite"/>
    </source>
</evidence>
<name>A0A7R8YLN4_HERIL</name>
<feature type="disulfide bond" evidence="13">
    <location>
        <begin position="130"/>
        <end position="148"/>
    </location>
</feature>
<dbReference type="PROSITE" id="PS50068">
    <property type="entry name" value="LDLRA_2"/>
    <property type="match status" value="13"/>
</dbReference>
<evidence type="ECO:0000256" key="2">
    <source>
        <dbReference type="ARBA" id="ARBA00009939"/>
    </source>
</evidence>
<feature type="domain" description="EGF-like calcium-binding" evidence="18">
    <location>
        <begin position="282"/>
        <end position="321"/>
    </location>
</feature>
<dbReference type="GO" id="GO:0042562">
    <property type="term" value="F:hormone binding"/>
    <property type="evidence" value="ECO:0007669"/>
    <property type="project" value="TreeGrafter"/>
</dbReference>
<keyword evidence="21" id="KW-1185">Reference proteome</keyword>
<evidence type="ECO:0000256" key="16">
    <source>
        <dbReference type="SAM" id="Phobius"/>
    </source>
</evidence>
<feature type="disulfide bond" evidence="13">
    <location>
        <begin position="1115"/>
        <end position="1133"/>
    </location>
</feature>
<feature type="domain" description="EGF-like" evidence="19">
    <location>
        <begin position="587"/>
        <end position="623"/>
    </location>
</feature>
<feature type="disulfide bond" evidence="13">
    <location>
        <begin position="1003"/>
        <end position="1018"/>
    </location>
</feature>
<keyword evidence="4" id="KW-0254">Endocytosis</keyword>
<feature type="disulfide bond" evidence="13">
    <location>
        <begin position="43"/>
        <end position="61"/>
    </location>
</feature>
<dbReference type="InterPro" id="IPR000033">
    <property type="entry name" value="LDLR_classB_rpt"/>
</dbReference>
<dbReference type="InterPro" id="IPR011042">
    <property type="entry name" value="6-blade_b-propeller_TolB-like"/>
</dbReference>
<dbReference type="SUPFAM" id="SSF57196">
    <property type="entry name" value="EGF/Laminin"/>
    <property type="match status" value="2"/>
</dbReference>
<dbReference type="SMART" id="SM00179">
    <property type="entry name" value="EGF_CA"/>
    <property type="match status" value="4"/>
</dbReference>
<dbReference type="PANTHER" id="PTHR22722">
    <property type="entry name" value="LOW-DENSITY LIPOPROTEIN RECEPTOR-RELATED PROTEIN 2-RELATED"/>
    <property type="match status" value="1"/>
</dbReference>
<dbReference type="PRINTS" id="PR00261">
    <property type="entry name" value="LDLRECEPTOR"/>
</dbReference>
<dbReference type="Gene3D" id="2.10.25.10">
    <property type="entry name" value="Laminin"/>
    <property type="match status" value="4"/>
</dbReference>
<feature type="disulfide bond" evidence="13">
    <location>
        <begin position="96"/>
        <end position="111"/>
    </location>
</feature>